<dbReference type="RefSeq" id="WP_010758289.1">
    <property type="nucleotide sequence ID" value="NZ_ASWD01000004.1"/>
</dbReference>
<dbReference type="InterPro" id="IPR018113">
    <property type="entry name" value="PTrfase_EIIB_Cys"/>
</dbReference>
<feature type="active site" description="Phosphocysteine intermediate; for EIIB activity" evidence="11">
    <location>
        <position position="27"/>
    </location>
</feature>
<dbReference type="Gene3D" id="2.70.70.10">
    <property type="entry name" value="Glucose Permease (Domain IIA)"/>
    <property type="match status" value="1"/>
</dbReference>
<dbReference type="GO" id="GO:0090589">
    <property type="term" value="F:protein-phosphocysteine-trehalose phosphotransferase system transporter activity"/>
    <property type="evidence" value="ECO:0007669"/>
    <property type="project" value="TreeGrafter"/>
</dbReference>
<feature type="transmembrane region" description="Helical" evidence="12">
    <location>
        <begin position="382"/>
        <end position="401"/>
    </location>
</feature>
<name>R2Q487_9ENTE</name>
<dbReference type="InterPro" id="IPR003352">
    <property type="entry name" value="PTS_EIIC"/>
</dbReference>
<evidence type="ECO:0000256" key="4">
    <source>
        <dbReference type="ARBA" id="ARBA00022597"/>
    </source>
</evidence>
<evidence type="ECO:0000256" key="7">
    <source>
        <dbReference type="ARBA" id="ARBA00022692"/>
    </source>
</evidence>
<protein>
    <submittedName>
        <fullName evidence="16">PTS system, beta-glucoside-specific IIABC component</fullName>
    </submittedName>
</protein>
<dbReference type="GO" id="GO:0016301">
    <property type="term" value="F:kinase activity"/>
    <property type="evidence" value="ECO:0007669"/>
    <property type="project" value="UniProtKB-KW"/>
</dbReference>
<dbReference type="FunFam" id="2.70.70.10:FF:000001">
    <property type="entry name" value="PTS system glucose-specific IIA component"/>
    <property type="match status" value="1"/>
</dbReference>
<evidence type="ECO:0000256" key="3">
    <source>
        <dbReference type="ARBA" id="ARBA00022475"/>
    </source>
</evidence>
<dbReference type="CDD" id="cd00212">
    <property type="entry name" value="PTS_IIB_glc"/>
    <property type="match status" value="1"/>
</dbReference>
<dbReference type="InterPro" id="IPR011055">
    <property type="entry name" value="Dup_hybrid_motif"/>
</dbReference>
<feature type="transmembrane region" description="Helical" evidence="12">
    <location>
        <begin position="148"/>
        <end position="167"/>
    </location>
</feature>
<dbReference type="Pfam" id="PF00358">
    <property type="entry name" value="PTS_EIIA_1"/>
    <property type="match status" value="1"/>
</dbReference>
<dbReference type="GO" id="GO:0015771">
    <property type="term" value="P:trehalose transport"/>
    <property type="evidence" value="ECO:0007669"/>
    <property type="project" value="TreeGrafter"/>
</dbReference>
<keyword evidence="5" id="KW-0808">Transferase</keyword>
<feature type="transmembrane region" description="Helical" evidence="12">
    <location>
        <begin position="323"/>
        <end position="344"/>
    </location>
</feature>
<dbReference type="NCBIfam" id="TIGR00830">
    <property type="entry name" value="PTBA"/>
    <property type="match status" value="1"/>
</dbReference>
<feature type="transmembrane region" description="Helical" evidence="12">
    <location>
        <begin position="110"/>
        <end position="142"/>
    </location>
</feature>
<dbReference type="Pfam" id="PF00367">
    <property type="entry name" value="PTS_EIIB"/>
    <property type="match status" value="1"/>
</dbReference>
<reference evidence="16 17" key="1">
    <citation type="submission" date="2013-02" db="EMBL/GenBank/DDBJ databases">
        <title>The Genome Sequence of Enterococcus pallens BAA-351.</title>
        <authorList>
            <consortium name="The Broad Institute Genome Sequencing Platform"/>
            <consortium name="The Broad Institute Genome Sequencing Center for Infectious Disease"/>
            <person name="Earl A.M."/>
            <person name="Gilmore M.S."/>
            <person name="Lebreton F."/>
            <person name="Walker B."/>
            <person name="Young S.K."/>
            <person name="Zeng Q."/>
            <person name="Gargeya S."/>
            <person name="Fitzgerald M."/>
            <person name="Haas B."/>
            <person name="Abouelleil A."/>
            <person name="Alvarado L."/>
            <person name="Arachchi H.M."/>
            <person name="Berlin A.M."/>
            <person name="Chapman S.B."/>
            <person name="Dewar J."/>
            <person name="Goldberg J."/>
            <person name="Griggs A."/>
            <person name="Gujja S."/>
            <person name="Hansen M."/>
            <person name="Howarth C."/>
            <person name="Imamovic A."/>
            <person name="Larimer J."/>
            <person name="McCowan C."/>
            <person name="Murphy C."/>
            <person name="Neiman D."/>
            <person name="Pearson M."/>
            <person name="Priest M."/>
            <person name="Roberts A."/>
            <person name="Saif S."/>
            <person name="Shea T."/>
            <person name="Sisk P."/>
            <person name="Sykes S."/>
            <person name="Wortman J."/>
            <person name="Nusbaum C."/>
            <person name="Birren B."/>
        </authorList>
    </citation>
    <scope>NUCLEOTIDE SEQUENCE [LARGE SCALE GENOMIC DNA]</scope>
    <source>
        <strain evidence="16 17">ATCC BAA-351</strain>
    </source>
</reference>
<keyword evidence="2" id="KW-0813">Transport</keyword>
<dbReference type="STRING" id="160454.RV10_GL001540"/>
<keyword evidence="9 12" id="KW-1133">Transmembrane helix</keyword>
<dbReference type="eggNOG" id="COG1263">
    <property type="taxonomic scope" value="Bacteria"/>
</dbReference>
<feature type="transmembrane region" description="Helical" evidence="12">
    <location>
        <begin position="429"/>
        <end position="450"/>
    </location>
</feature>
<dbReference type="Pfam" id="PF02378">
    <property type="entry name" value="PTS_EIIC"/>
    <property type="match status" value="1"/>
</dbReference>
<dbReference type="InterPro" id="IPR013013">
    <property type="entry name" value="PTS_EIIC_1"/>
</dbReference>
<dbReference type="HOGENOM" id="CLU_012312_2_3_9"/>
<dbReference type="PROSITE" id="PS51098">
    <property type="entry name" value="PTS_EIIB_TYPE_1"/>
    <property type="match status" value="1"/>
</dbReference>
<dbReference type="PATRIC" id="fig|1158607.3.peg.3298"/>
<evidence type="ECO:0000256" key="5">
    <source>
        <dbReference type="ARBA" id="ARBA00022679"/>
    </source>
</evidence>
<dbReference type="InterPro" id="IPR001127">
    <property type="entry name" value="PTS_EIIA_1_perm"/>
</dbReference>
<feature type="transmembrane region" description="Helical" evidence="12">
    <location>
        <begin position="284"/>
        <end position="311"/>
    </location>
</feature>
<comment type="subcellular location">
    <subcellularLocation>
        <location evidence="1">Cell membrane</location>
        <topology evidence="1">Multi-pass membrane protein</topology>
    </subcellularLocation>
</comment>
<dbReference type="GO" id="GO:0009401">
    <property type="term" value="P:phosphoenolpyruvate-dependent sugar phosphotransferase system"/>
    <property type="evidence" value="ECO:0007669"/>
    <property type="project" value="UniProtKB-KW"/>
</dbReference>
<dbReference type="Proteomes" id="UP000013782">
    <property type="component" value="Unassembled WGS sequence"/>
</dbReference>
<accession>R2Q487</accession>
<dbReference type="EMBL" id="AJAQ01000034">
    <property type="protein sequence ID" value="EOH91352.1"/>
    <property type="molecule type" value="Genomic_DNA"/>
</dbReference>
<evidence type="ECO:0000256" key="12">
    <source>
        <dbReference type="SAM" id="Phobius"/>
    </source>
</evidence>
<dbReference type="Gene3D" id="3.30.1360.60">
    <property type="entry name" value="Glucose permease domain IIB"/>
    <property type="match status" value="1"/>
</dbReference>
<keyword evidence="4" id="KW-0762">Sugar transport</keyword>
<dbReference type="GO" id="GO:0005886">
    <property type="term" value="C:plasma membrane"/>
    <property type="evidence" value="ECO:0007669"/>
    <property type="project" value="UniProtKB-SubCell"/>
</dbReference>
<feature type="transmembrane region" description="Helical" evidence="12">
    <location>
        <begin position="356"/>
        <end position="375"/>
    </location>
</feature>
<evidence type="ECO:0000259" key="14">
    <source>
        <dbReference type="PROSITE" id="PS51098"/>
    </source>
</evidence>
<dbReference type="InterPro" id="IPR001996">
    <property type="entry name" value="PTS_IIB_1"/>
</dbReference>
<keyword evidence="8" id="KW-0418">Kinase</keyword>
<evidence type="ECO:0000259" key="15">
    <source>
        <dbReference type="PROSITE" id="PS51103"/>
    </source>
</evidence>
<dbReference type="PROSITE" id="PS00371">
    <property type="entry name" value="PTS_EIIA_TYPE_1_HIS"/>
    <property type="match status" value="1"/>
</dbReference>
<dbReference type="PROSITE" id="PS51103">
    <property type="entry name" value="PTS_EIIC_TYPE_1"/>
    <property type="match status" value="1"/>
</dbReference>
<evidence type="ECO:0000256" key="11">
    <source>
        <dbReference type="PROSITE-ProRule" id="PRU00421"/>
    </source>
</evidence>
<feature type="domain" description="PTS EIIA type-1" evidence="13">
    <location>
        <begin position="485"/>
        <end position="589"/>
    </location>
</feature>
<dbReference type="InterPro" id="IPR050558">
    <property type="entry name" value="PTS_Sugar-Specific_Components"/>
</dbReference>
<dbReference type="AlphaFoldDB" id="R2Q487"/>
<dbReference type="OrthoDB" id="9769191at2"/>
<dbReference type="SUPFAM" id="SSF51261">
    <property type="entry name" value="Duplicated hybrid motif"/>
    <property type="match status" value="1"/>
</dbReference>
<organism evidence="16 17">
    <name type="scientific">Enterococcus pallens ATCC BAA-351</name>
    <dbReference type="NCBI Taxonomy" id="1158607"/>
    <lineage>
        <taxon>Bacteria</taxon>
        <taxon>Bacillati</taxon>
        <taxon>Bacillota</taxon>
        <taxon>Bacilli</taxon>
        <taxon>Lactobacillales</taxon>
        <taxon>Enterococcaceae</taxon>
        <taxon>Enterococcus</taxon>
    </lineage>
</organism>
<dbReference type="GO" id="GO:0008982">
    <property type="term" value="F:protein-N(PI)-phosphohistidine-sugar phosphotransferase activity"/>
    <property type="evidence" value="ECO:0007669"/>
    <property type="project" value="InterPro"/>
</dbReference>
<evidence type="ECO:0000256" key="6">
    <source>
        <dbReference type="ARBA" id="ARBA00022683"/>
    </source>
</evidence>
<feature type="transmembrane region" description="Helical" evidence="12">
    <location>
        <begin position="242"/>
        <end position="264"/>
    </location>
</feature>
<dbReference type="SUPFAM" id="SSF55604">
    <property type="entry name" value="Glucose permease domain IIB"/>
    <property type="match status" value="1"/>
</dbReference>
<keyword evidence="3" id="KW-1003">Cell membrane</keyword>
<evidence type="ECO:0000256" key="10">
    <source>
        <dbReference type="ARBA" id="ARBA00023136"/>
    </source>
</evidence>
<dbReference type="PANTHER" id="PTHR30175">
    <property type="entry name" value="PHOSPHOTRANSFERASE SYSTEM TRANSPORT PROTEIN"/>
    <property type="match status" value="1"/>
</dbReference>
<proteinExistence type="predicted"/>
<evidence type="ECO:0000259" key="13">
    <source>
        <dbReference type="PROSITE" id="PS51093"/>
    </source>
</evidence>
<dbReference type="eggNOG" id="COG2190">
    <property type="taxonomic scope" value="Bacteria"/>
</dbReference>
<dbReference type="PANTHER" id="PTHR30175:SF1">
    <property type="entry name" value="PTS SYSTEM ARBUTIN-, CELLOBIOSE-, AND SALICIN-SPECIFIC EIIBC COMPONENT-RELATED"/>
    <property type="match status" value="1"/>
</dbReference>
<keyword evidence="7 12" id="KW-0812">Transmembrane</keyword>
<feature type="transmembrane region" description="Helical" evidence="12">
    <location>
        <begin position="213"/>
        <end position="230"/>
    </location>
</feature>
<evidence type="ECO:0000256" key="8">
    <source>
        <dbReference type="ARBA" id="ARBA00022777"/>
    </source>
</evidence>
<feature type="transmembrane region" description="Helical" evidence="12">
    <location>
        <begin position="174"/>
        <end position="193"/>
    </location>
</feature>
<keyword evidence="17" id="KW-1185">Reference proteome</keyword>
<dbReference type="PROSITE" id="PS51093">
    <property type="entry name" value="PTS_EIIA_TYPE_1"/>
    <property type="match status" value="1"/>
</dbReference>
<gene>
    <name evidence="16" type="ORF">UAU_03311</name>
</gene>
<sequence length="614" mass="65827">MNNYDELVKYIIENVGGAENIGSATHCATRLRLKLVDTQKVKKDKLDNNKLILGTVERGTEIQLIIGPDVPKVYSIFNQQTESIKKENASIPAKKSEFSLKKIGSSIVDFVSGTFVPVLPVLVAAGLVSAVLNICVTFFGLFNESGTYVVLNAINDAGFYFLPIYIGYSAARKLGINSIMGMFLGGILVHNTINGIEGLSFLNISIPQVSYNTTTIPVIFGVLFMALIDKTADRFIPQAIKYFFKPLIVILITVPVTLIILGPLGNTVGSYIASDLSFMYENLGWFSVGIIGAVTPLLVMTGTNQALFPLVFAMMAEFNYDSFVMPGMLAANTAVGAAALGIFFVEKNIDKKSLALSSGITGVMGITEPAIFGVLLNYRSAFLGAIIGGGAGGIFAGLVSLKQYAVVSPGLAAIPTFIPTDGAGLNSNFWFSIVTIVISVGVSLGATVILQRRRLQTNKIELAEDAKKIFSPLKGQVVSLETVNDEMFSKKILGDGIAINPSDGILYAPVDGLVVMTTTTNHAIGIRTNDGVELLMHVGIDTVTLNGEYMETLVNDGSKVRKGTPLIRFDLEEIKGKGIDLITPVIVTNSAEYKVFSQTIQNEVNEGDYIFSVG</sequence>
<evidence type="ECO:0000313" key="16">
    <source>
        <dbReference type="EMBL" id="EOH91352.1"/>
    </source>
</evidence>
<comment type="caution">
    <text evidence="16">The sequence shown here is derived from an EMBL/GenBank/DDBJ whole genome shotgun (WGS) entry which is preliminary data.</text>
</comment>
<dbReference type="InterPro" id="IPR036878">
    <property type="entry name" value="Glu_permease_IIB"/>
</dbReference>
<evidence type="ECO:0000256" key="9">
    <source>
        <dbReference type="ARBA" id="ARBA00022989"/>
    </source>
</evidence>
<keyword evidence="10 12" id="KW-0472">Membrane</keyword>
<evidence type="ECO:0000313" key="17">
    <source>
        <dbReference type="Proteomes" id="UP000013782"/>
    </source>
</evidence>
<evidence type="ECO:0000256" key="1">
    <source>
        <dbReference type="ARBA" id="ARBA00004651"/>
    </source>
</evidence>
<feature type="domain" description="PTS EIIC type-1" evidence="15">
    <location>
        <begin position="109"/>
        <end position="462"/>
    </location>
</feature>
<dbReference type="PROSITE" id="PS01035">
    <property type="entry name" value="PTS_EIIB_TYPE_1_CYS"/>
    <property type="match status" value="1"/>
</dbReference>
<feature type="domain" description="PTS EIIB type-1" evidence="14">
    <location>
        <begin position="5"/>
        <end position="87"/>
    </location>
</feature>
<keyword evidence="6" id="KW-0598">Phosphotransferase system</keyword>
<evidence type="ECO:0000256" key="2">
    <source>
        <dbReference type="ARBA" id="ARBA00022448"/>
    </source>
</evidence>